<feature type="domain" description="Endoplasmic reticulum metallopeptidase 1-like C-terminal" evidence="17">
    <location>
        <begin position="656"/>
        <end position="868"/>
    </location>
</feature>
<evidence type="ECO:0000256" key="5">
    <source>
        <dbReference type="ARBA" id="ARBA00022692"/>
    </source>
</evidence>
<dbReference type="SUPFAM" id="SSF53187">
    <property type="entry name" value="Zn-dependent exopeptidases"/>
    <property type="match status" value="1"/>
</dbReference>
<evidence type="ECO:0000256" key="14">
    <source>
        <dbReference type="ARBA" id="ARBA00078796"/>
    </source>
</evidence>
<organism evidence="19">
    <name type="scientific">Ascaris suum</name>
    <name type="common">Pig roundworm</name>
    <name type="synonym">Ascaris lumbricoides</name>
    <dbReference type="NCBI Taxonomy" id="6253"/>
    <lineage>
        <taxon>Eukaryota</taxon>
        <taxon>Metazoa</taxon>
        <taxon>Ecdysozoa</taxon>
        <taxon>Nematoda</taxon>
        <taxon>Chromadorea</taxon>
        <taxon>Rhabditida</taxon>
        <taxon>Spirurina</taxon>
        <taxon>Ascaridomorpha</taxon>
        <taxon>Ascaridoidea</taxon>
        <taxon>Ascarididae</taxon>
        <taxon>Ascaris</taxon>
    </lineage>
</organism>
<evidence type="ECO:0000256" key="9">
    <source>
        <dbReference type="ARBA" id="ARBA00022833"/>
    </source>
</evidence>
<feature type="transmembrane region" description="Helical" evidence="15">
    <location>
        <begin position="595"/>
        <end position="612"/>
    </location>
</feature>
<dbReference type="InterPro" id="IPR053974">
    <property type="entry name" value="ERMP1_1-A_TM"/>
</dbReference>
<evidence type="ECO:0000256" key="12">
    <source>
        <dbReference type="ARBA" id="ARBA00023136"/>
    </source>
</evidence>
<name>F1KUX4_ASCSU</name>
<dbReference type="FunFam" id="3.40.630.10:FF:000008">
    <property type="entry name" value="Endoplasmic reticulum metallopeptidase 1"/>
    <property type="match status" value="1"/>
</dbReference>
<keyword evidence="10 15" id="KW-1133">Transmembrane helix</keyword>
<keyword evidence="11" id="KW-0482">Metalloprotease</keyword>
<evidence type="ECO:0000256" key="7">
    <source>
        <dbReference type="ARBA" id="ARBA00022801"/>
    </source>
</evidence>
<comment type="subcellular location">
    <subcellularLocation>
        <location evidence="2">Endoplasmic reticulum membrane</location>
        <topology evidence="2">Multi-pass membrane protein</topology>
    </subcellularLocation>
</comment>
<feature type="transmembrane region" description="Helical" evidence="15">
    <location>
        <begin position="496"/>
        <end position="515"/>
    </location>
</feature>
<dbReference type="InterPro" id="IPR045175">
    <property type="entry name" value="M28_fam"/>
</dbReference>
<dbReference type="GO" id="GO:0046872">
    <property type="term" value="F:metal ion binding"/>
    <property type="evidence" value="ECO:0007669"/>
    <property type="project" value="UniProtKB-KW"/>
</dbReference>
<evidence type="ECO:0000256" key="10">
    <source>
        <dbReference type="ARBA" id="ARBA00022989"/>
    </source>
</evidence>
<evidence type="ECO:0000256" key="2">
    <source>
        <dbReference type="ARBA" id="ARBA00004477"/>
    </source>
</evidence>
<dbReference type="GO" id="GO:0005789">
    <property type="term" value="C:endoplasmic reticulum membrane"/>
    <property type="evidence" value="ECO:0007669"/>
    <property type="project" value="UniProtKB-SubCell"/>
</dbReference>
<evidence type="ECO:0000259" key="17">
    <source>
        <dbReference type="Pfam" id="PF22248"/>
    </source>
</evidence>
<dbReference type="GO" id="GO:0008235">
    <property type="term" value="F:metalloexopeptidase activity"/>
    <property type="evidence" value="ECO:0007669"/>
    <property type="project" value="InterPro"/>
</dbReference>
<feature type="domain" description="Endoplasmic reticulum metallopeptidase 1/1-A TM" evidence="18">
    <location>
        <begin position="421"/>
        <end position="636"/>
    </location>
</feature>
<evidence type="ECO:0000259" key="18">
    <source>
        <dbReference type="Pfam" id="PF22249"/>
    </source>
</evidence>
<feature type="domain" description="Peptidase M28" evidence="16">
    <location>
        <begin position="162"/>
        <end position="356"/>
    </location>
</feature>
<feature type="transmembrane region" description="Helical" evidence="15">
    <location>
        <begin position="432"/>
        <end position="452"/>
    </location>
</feature>
<evidence type="ECO:0000256" key="6">
    <source>
        <dbReference type="ARBA" id="ARBA00022723"/>
    </source>
</evidence>
<proteinExistence type="evidence at transcript level"/>
<keyword evidence="13" id="KW-0325">Glycoprotein</keyword>
<sequence length="905" mass="103192">MSELRSRARAALRDVDDAKALVNEMMPEGYSPQWMRSKKQLDLLGFRHWLLILVVIGVVYAFVVYQDNRMPNVEPTGQYERFSEPRARILLNELTALGPRVSGSQACEVGAVRLITDRLEAARVEVDRRGVNRFETDIQRPSGCYDLKFLSSFTLCYSKITNIIARIGPKKGAEHSILLNCHFDTLPDCPGATDDAVSCAIMMEVLDILSHSETALQNDIIFLFNGAEENFLQASHGFITQHHWRHSIRAFINLEGSGAGGREILFQAGPGNSWLLQTYLENAPHPHCSVLAQEIFQSGLIPSDTDFRVFRDYGRISGLDIAYFRNGWLYHTEFDLPKYINEGCIQRAGENILALVKALVKSPYLDDLTLFEQGNQWVFYDVIGLFTVFYTVSLGTFLNYSTVVIVFLLIAYRLNKRFYSMRDLLHSFIHHALAAIFMFVVGSLVVLVVIKLDMVMCWYKLPELVFPLYIFPMLLAGCTAYAIMAQRSNMRSGEMVHFDSVLVVFATLLAVMTFFGLASAFFLLIHALFPLMRDPIIYLLGKLRLIDRVSTRCLLFAQLLCTVPVIVFSAYAVMLLFDFFVPMAGRTGTAVNPEFVVMPLSFLTALSFVLYTNNLMYVSRRLDYLMKCGFAIFLFFLLAVATTRLGWPYHYSEASPRLRRLIALDSKRIIHSFGSNASTVENGLFIQALDYRGINDLPEHTFLSGSSKPDCSRIPDEYCRFPYYTAIHELFRPEDSRWIPLPNGPMIPHPLRLELTRKEVTSRNELRMSFLLTGGYDKLSLHITPLNGFTLKQWSLTNIDVEKFGRRSTYFVFWSYGAEALTHRDFWILLENSNERVEETENVAAVEIAVATHYAHGRYQYSDTLSQLRTLIKSRRLTPHMAVGWWKWAITVIGGVAEIIVHIRV</sequence>
<evidence type="ECO:0000259" key="16">
    <source>
        <dbReference type="Pfam" id="PF04389"/>
    </source>
</evidence>
<keyword evidence="9" id="KW-0862">Zinc</keyword>
<dbReference type="CDD" id="cd03875">
    <property type="entry name" value="M28_Fxna_like"/>
    <property type="match status" value="1"/>
</dbReference>
<keyword evidence="7" id="KW-0378">Hydrolase</keyword>
<dbReference type="AlphaFoldDB" id="F1KUX4"/>
<reference evidence="19" key="1">
    <citation type="journal article" date="2011" name="Genome Res.">
        <title>Deep small RNA sequencing from the nematode Ascaris reveals conservation, functional diversification, and novel developmental profiles.</title>
        <authorList>
            <person name="Wang J."/>
            <person name="Czech B."/>
            <person name="Crunk A."/>
            <person name="Wallace A."/>
            <person name="Mitreva M."/>
            <person name="Hannon G.J."/>
            <person name="Davis R.E."/>
        </authorList>
    </citation>
    <scope>NUCLEOTIDE SEQUENCE</scope>
</reference>
<comment type="cofactor">
    <cofactor evidence="1">
        <name>Zn(2+)</name>
        <dbReference type="ChEBI" id="CHEBI:29105"/>
    </cofactor>
</comment>
<evidence type="ECO:0000256" key="15">
    <source>
        <dbReference type="SAM" id="Phobius"/>
    </source>
</evidence>
<protein>
    <recommendedName>
        <fullName evidence="14">FXNA-like protease</fullName>
    </recommendedName>
</protein>
<evidence type="ECO:0000256" key="11">
    <source>
        <dbReference type="ARBA" id="ARBA00023049"/>
    </source>
</evidence>
<accession>F1KUX4</accession>
<feature type="transmembrane region" description="Helical" evidence="15">
    <location>
        <begin position="44"/>
        <end position="65"/>
    </location>
</feature>
<evidence type="ECO:0000256" key="8">
    <source>
        <dbReference type="ARBA" id="ARBA00022824"/>
    </source>
</evidence>
<feature type="transmembrane region" description="Helical" evidence="15">
    <location>
        <begin position="521"/>
        <end position="541"/>
    </location>
</feature>
<dbReference type="PANTHER" id="PTHR12147:SF22">
    <property type="entry name" value="ENDOPLASMIC RETICULUM METALLOPEPTIDASE 1"/>
    <property type="match status" value="1"/>
</dbReference>
<keyword evidence="12 15" id="KW-0472">Membrane</keyword>
<dbReference type="GO" id="GO:0006508">
    <property type="term" value="P:proteolysis"/>
    <property type="evidence" value="ECO:0007669"/>
    <property type="project" value="UniProtKB-KW"/>
</dbReference>
<dbReference type="Pfam" id="PF04389">
    <property type="entry name" value="Peptidase_M28"/>
    <property type="match status" value="1"/>
</dbReference>
<keyword evidence="5 15" id="KW-0812">Transmembrane</keyword>
<comment type="similarity">
    <text evidence="3">Belongs to the peptidase M28 family.</text>
</comment>
<dbReference type="Pfam" id="PF22249">
    <property type="entry name" value="ERMP1-TM"/>
    <property type="match status" value="1"/>
</dbReference>
<evidence type="ECO:0000313" key="19">
    <source>
        <dbReference type="EMBL" id="ADY41678.1"/>
    </source>
</evidence>
<feature type="transmembrane region" description="Helical" evidence="15">
    <location>
        <begin position="464"/>
        <end position="484"/>
    </location>
</feature>
<evidence type="ECO:0000256" key="13">
    <source>
        <dbReference type="ARBA" id="ARBA00023180"/>
    </source>
</evidence>
<evidence type="ECO:0000256" key="1">
    <source>
        <dbReference type="ARBA" id="ARBA00001947"/>
    </source>
</evidence>
<dbReference type="InterPro" id="IPR053973">
    <property type="entry name" value="ERMP1-like_C"/>
</dbReference>
<feature type="transmembrane region" description="Helical" evidence="15">
    <location>
        <begin position="388"/>
        <end position="412"/>
    </location>
</feature>
<dbReference type="InterPro" id="IPR048024">
    <property type="entry name" value="Fxna-like_M28_dom"/>
</dbReference>
<evidence type="ECO:0000256" key="4">
    <source>
        <dbReference type="ARBA" id="ARBA00022670"/>
    </source>
</evidence>
<dbReference type="PANTHER" id="PTHR12147">
    <property type="entry name" value="METALLOPEPTIDASE M28 FAMILY MEMBER"/>
    <property type="match status" value="1"/>
</dbReference>
<keyword evidence="4" id="KW-0645">Protease</keyword>
<keyword evidence="6" id="KW-0479">Metal-binding</keyword>
<dbReference type="Gene3D" id="3.40.630.10">
    <property type="entry name" value="Zn peptidases"/>
    <property type="match status" value="1"/>
</dbReference>
<dbReference type="InterPro" id="IPR007484">
    <property type="entry name" value="Peptidase_M28"/>
</dbReference>
<evidence type="ECO:0000256" key="3">
    <source>
        <dbReference type="ARBA" id="ARBA00010918"/>
    </source>
</evidence>
<feature type="transmembrane region" description="Helical" evidence="15">
    <location>
        <begin position="553"/>
        <end position="575"/>
    </location>
</feature>
<dbReference type="Pfam" id="PF22248">
    <property type="entry name" value="ERMP1_C"/>
    <property type="match status" value="1"/>
</dbReference>
<feature type="transmembrane region" description="Helical" evidence="15">
    <location>
        <begin position="624"/>
        <end position="647"/>
    </location>
</feature>
<keyword evidence="8" id="KW-0256">Endoplasmic reticulum</keyword>
<dbReference type="EMBL" id="JI166298">
    <property type="protein sequence ID" value="ADY41678.1"/>
    <property type="molecule type" value="mRNA"/>
</dbReference>